<reference evidence="1" key="1">
    <citation type="journal article" date="2022" name="Int. J. Mol. Sci.">
        <title>Draft Genome of Tanacetum Coccineum: Genomic Comparison of Closely Related Tanacetum-Family Plants.</title>
        <authorList>
            <person name="Yamashiro T."/>
            <person name="Shiraishi A."/>
            <person name="Nakayama K."/>
            <person name="Satake H."/>
        </authorList>
    </citation>
    <scope>NUCLEOTIDE SEQUENCE</scope>
</reference>
<accession>A0ABQ4X823</accession>
<evidence type="ECO:0000313" key="2">
    <source>
        <dbReference type="Proteomes" id="UP001151760"/>
    </source>
</evidence>
<dbReference type="EMBL" id="BQNB010009271">
    <property type="protein sequence ID" value="GJS61178.1"/>
    <property type="molecule type" value="Genomic_DNA"/>
</dbReference>
<organism evidence="1 2">
    <name type="scientific">Tanacetum coccineum</name>
    <dbReference type="NCBI Taxonomy" id="301880"/>
    <lineage>
        <taxon>Eukaryota</taxon>
        <taxon>Viridiplantae</taxon>
        <taxon>Streptophyta</taxon>
        <taxon>Embryophyta</taxon>
        <taxon>Tracheophyta</taxon>
        <taxon>Spermatophyta</taxon>
        <taxon>Magnoliopsida</taxon>
        <taxon>eudicotyledons</taxon>
        <taxon>Gunneridae</taxon>
        <taxon>Pentapetalae</taxon>
        <taxon>asterids</taxon>
        <taxon>campanulids</taxon>
        <taxon>Asterales</taxon>
        <taxon>Asteraceae</taxon>
        <taxon>Asteroideae</taxon>
        <taxon>Anthemideae</taxon>
        <taxon>Anthemidinae</taxon>
        <taxon>Tanacetum</taxon>
    </lineage>
</organism>
<reference evidence="1" key="2">
    <citation type="submission" date="2022-01" db="EMBL/GenBank/DDBJ databases">
        <authorList>
            <person name="Yamashiro T."/>
            <person name="Shiraishi A."/>
            <person name="Satake H."/>
            <person name="Nakayama K."/>
        </authorList>
    </citation>
    <scope>NUCLEOTIDE SEQUENCE</scope>
</reference>
<keyword evidence="2" id="KW-1185">Reference proteome</keyword>
<dbReference type="Proteomes" id="UP001151760">
    <property type="component" value="Unassembled WGS sequence"/>
</dbReference>
<protein>
    <submittedName>
        <fullName evidence="1">Uncharacterized protein</fullName>
    </submittedName>
</protein>
<gene>
    <name evidence="1" type="ORF">Tco_0655962</name>
</gene>
<comment type="caution">
    <text evidence="1">The sequence shown here is derived from an EMBL/GenBank/DDBJ whole genome shotgun (WGS) entry which is preliminary data.</text>
</comment>
<sequence length="113" mass="12990">MEGFRRGDVAAARKEQQGGDVASLVAKERNRGACKLLGWLLEPRASIRRHTGSYYPKRYWELLPKEILGATTQRDTRSYYPKRYLELLPKEILVAITQRDTVELLPKEILGMS</sequence>
<proteinExistence type="predicted"/>
<name>A0ABQ4X823_9ASTR</name>
<evidence type="ECO:0000313" key="1">
    <source>
        <dbReference type="EMBL" id="GJS61178.1"/>
    </source>
</evidence>